<feature type="transmembrane region" description="Helical" evidence="1">
    <location>
        <begin position="88"/>
        <end position="106"/>
    </location>
</feature>
<sequence length="210" mass="25156">MIQVNFQVYILCIFFIQQVYAFYCFFYDLIHLLIEIQYPKKKTIKIKVRQTIIKVIHREEKKRKKKLYSQKSVQLAIYYNYISNIKFSSFFLLLSLSSSLILIISIKKKHKGTTSLLIKSKSINLTAQKREERQLITKKNTTFFLCTKQIKQRNKQNKVSKQASFKEQRYLKQKTETKIQFNNRNLCLVSNINKRVEKNQKQAKKVLQLV</sequence>
<keyword evidence="1 2" id="KW-0812">Transmembrane</keyword>
<reference evidence="3" key="1">
    <citation type="journal article" date="2006" name="PLoS Biol.">
        <title>Macronuclear genome sequence of the ciliate Tetrahymena thermophila, a model eukaryote.</title>
        <authorList>
            <person name="Eisen J.A."/>
            <person name="Coyne R.S."/>
            <person name="Wu M."/>
            <person name="Wu D."/>
            <person name="Thiagarajan M."/>
            <person name="Wortman J.R."/>
            <person name="Badger J.H."/>
            <person name="Ren Q."/>
            <person name="Amedeo P."/>
            <person name="Jones K.M."/>
            <person name="Tallon L.J."/>
            <person name="Delcher A.L."/>
            <person name="Salzberg S.L."/>
            <person name="Silva J.C."/>
            <person name="Haas B.J."/>
            <person name="Majoros W.H."/>
            <person name="Farzad M."/>
            <person name="Carlton J.M."/>
            <person name="Smith R.K. Jr."/>
            <person name="Garg J."/>
            <person name="Pearlman R.E."/>
            <person name="Karrer K.M."/>
            <person name="Sun L."/>
            <person name="Manning G."/>
            <person name="Elde N.C."/>
            <person name="Turkewitz A.P."/>
            <person name="Asai D.J."/>
            <person name="Wilkes D.E."/>
            <person name="Wang Y."/>
            <person name="Cai H."/>
            <person name="Collins K."/>
            <person name="Stewart B.A."/>
            <person name="Lee S.R."/>
            <person name="Wilamowska K."/>
            <person name="Weinberg Z."/>
            <person name="Ruzzo W.L."/>
            <person name="Wloga D."/>
            <person name="Gaertig J."/>
            <person name="Frankel J."/>
            <person name="Tsao C.-C."/>
            <person name="Gorovsky M.A."/>
            <person name="Keeling P.J."/>
            <person name="Waller R.F."/>
            <person name="Patron N.J."/>
            <person name="Cherry J.M."/>
            <person name="Stover N.A."/>
            <person name="Krieger C.J."/>
            <person name="del Toro C."/>
            <person name="Ryder H.F."/>
            <person name="Williamson S.C."/>
            <person name="Barbeau R.A."/>
            <person name="Hamilton E.P."/>
            <person name="Orias E."/>
        </authorList>
    </citation>
    <scope>NUCLEOTIDE SEQUENCE [LARGE SCALE GENOMIC DNA]</scope>
    <source>
        <strain evidence="3">SB210</strain>
    </source>
</reference>
<evidence type="ECO:0000256" key="1">
    <source>
        <dbReference type="SAM" id="Phobius"/>
    </source>
</evidence>
<dbReference type="InParanoid" id="W7XA31"/>
<gene>
    <name evidence="2" type="ORF">TTHERM_000812649</name>
</gene>
<proteinExistence type="predicted"/>
<dbReference type="RefSeq" id="XP_012651214.1">
    <property type="nucleotide sequence ID" value="XM_012795760.1"/>
</dbReference>
<dbReference type="EMBL" id="GG662841">
    <property type="protein sequence ID" value="EWS76255.1"/>
    <property type="molecule type" value="Genomic_DNA"/>
</dbReference>
<dbReference type="GeneID" id="24440779"/>
<evidence type="ECO:0000313" key="2">
    <source>
        <dbReference type="EMBL" id="EWS76255.1"/>
    </source>
</evidence>
<protein>
    <submittedName>
        <fullName evidence="2">Transmembrane protein, putative</fullName>
    </submittedName>
</protein>
<dbReference type="Proteomes" id="UP000009168">
    <property type="component" value="Unassembled WGS sequence"/>
</dbReference>
<name>W7XA31_TETTS</name>
<dbReference type="KEGG" id="tet:TTHERM_000812649"/>
<organism evidence="2 3">
    <name type="scientific">Tetrahymena thermophila (strain SB210)</name>
    <dbReference type="NCBI Taxonomy" id="312017"/>
    <lineage>
        <taxon>Eukaryota</taxon>
        <taxon>Sar</taxon>
        <taxon>Alveolata</taxon>
        <taxon>Ciliophora</taxon>
        <taxon>Intramacronucleata</taxon>
        <taxon>Oligohymenophorea</taxon>
        <taxon>Hymenostomatida</taxon>
        <taxon>Tetrahymenina</taxon>
        <taxon>Tetrahymenidae</taxon>
        <taxon>Tetrahymena</taxon>
    </lineage>
</organism>
<keyword evidence="3" id="KW-1185">Reference proteome</keyword>
<feature type="transmembrane region" description="Helical" evidence="1">
    <location>
        <begin position="6"/>
        <end position="34"/>
    </location>
</feature>
<keyword evidence="1" id="KW-1133">Transmembrane helix</keyword>
<dbReference type="AlphaFoldDB" id="W7XA31"/>
<accession>W7XA31</accession>
<keyword evidence="1" id="KW-0472">Membrane</keyword>
<evidence type="ECO:0000313" key="3">
    <source>
        <dbReference type="Proteomes" id="UP000009168"/>
    </source>
</evidence>